<dbReference type="PANTHER" id="PTHR11705">
    <property type="entry name" value="PROTEASE FAMILY M14 CARBOXYPEPTIDASE A,B"/>
    <property type="match status" value="1"/>
</dbReference>
<dbReference type="GO" id="GO:0006508">
    <property type="term" value="P:proteolysis"/>
    <property type="evidence" value="ECO:0007669"/>
    <property type="project" value="UniProtKB-KW"/>
</dbReference>
<evidence type="ECO:0000256" key="1">
    <source>
        <dbReference type="ARBA" id="ARBA00001947"/>
    </source>
</evidence>
<keyword evidence="5 18" id="KW-0121">Carboxypeptidase</keyword>
<keyword evidence="10" id="KW-0862">Zinc</keyword>
<dbReference type="Gene3D" id="3.40.630.10">
    <property type="entry name" value="Zn peptidases"/>
    <property type="match status" value="1"/>
</dbReference>
<evidence type="ECO:0000256" key="16">
    <source>
        <dbReference type="SAM" id="SignalP"/>
    </source>
</evidence>
<keyword evidence="6" id="KW-0645">Protease</keyword>
<dbReference type="GO" id="GO:0008270">
    <property type="term" value="F:zinc ion binding"/>
    <property type="evidence" value="ECO:0007669"/>
    <property type="project" value="InterPro"/>
</dbReference>
<name>A0A1L8DQZ2_9DIPT</name>
<sequence length="416" mass="48511">MKYLVLLLVFIVIVEFSRSERARFDNFKVFTVEVDNDAQLQILRELEKVSNYDFWKEPTKVGRSADIMVPPHKTSEFEEVMKSLNFRTDLKISNVQELIDNEQPKATPRNDFTWDQYHTLDEINLWLDQMIQEYSDVLTDIDAGLSFEGQRIRGVKLSYKVGNPSILIESNTHAREWITSATATYILNEFLTSNDPEFRRIAENYDWYIFPNVNPDGFRYSHEYNRMWRKTRSRDGVICRGVDPNRNWAHEWQDGSSPGASNDVCCETYAGTAPFSEPETRQLADFVLQHADHIKIYLAFHSYSLLLLYPWSYTPAPAENYDDLHHIGTVAADRLKETYQTEYTVQSFYDLYISTGTSIDWAYNEAKIKLSYTYEFRDNGTYGFILPADQIRPNAFEVLDSLVALIDESERLGYMS</sequence>
<dbReference type="GO" id="GO:0004181">
    <property type="term" value="F:metallocarboxypeptidase activity"/>
    <property type="evidence" value="ECO:0007669"/>
    <property type="project" value="InterPro"/>
</dbReference>
<keyword evidence="11" id="KW-0482">Metalloprotease</keyword>
<dbReference type="InterPro" id="IPR057247">
    <property type="entry name" value="CARBOXYPEPT_ZN_2"/>
</dbReference>
<evidence type="ECO:0000256" key="3">
    <source>
        <dbReference type="ARBA" id="ARBA00005988"/>
    </source>
</evidence>
<feature type="chain" id="PRO_5012611763" description="Zinc carboxypeptidase A 1" evidence="16">
    <location>
        <begin position="20"/>
        <end position="416"/>
    </location>
</feature>
<comment type="function">
    <text evidence="13">Involved in the digestion of the blood meal.</text>
</comment>
<keyword evidence="7" id="KW-0479">Metal-binding</keyword>
<comment type="subcellular location">
    <subcellularLocation>
        <location evidence="2">Secreted</location>
    </subcellularLocation>
</comment>
<dbReference type="Gene3D" id="3.30.70.340">
    <property type="entry name" value="Metallocarboxypeptidase-like"/>
    <property type="match status" value="1"/>
</dbReference>
<evidence type="ECO:0000256" key="5">
    <source>
        <dbReference type="ARBA" id="ARBA00022645"/>
    </source>
</evidence>
<reference evidence="18" key="1">
    <citation type="submission" date="2016-12" db="EMBL/GenBank/DDBJ databases">
        <title>An insight into the sialome and mialome of the sand fly, Nyssomyia neivai.</title>
        <authorList>
            <person name="Sebastian V."/>
            <person name="Goulart T.M."/>
            <person name="Oliveira W."/>
            <person name="Calvo E."/>
            <person name="Oliveira L.F."/>
            <person name="Pinto M.C."/>
            <person name="Rosselino A.M."/>
            <person name="Ribeiro J.M."/>
        </authorList>
    </citation>
    <scope>NUCLEOTIDE SEQUENCE</scope>
</reference>
<evidence type="ECO:0000313" key="18">
    <source>
        <dbReference type="EMBL" id="JAV08849.1"/>
    </source>
</evidence>
<dbReference type="PROSITE" id="PS00132">
    <property type="entry name" value="CARBOXYPEPT_ZN_1"/>
    <property type="match status" value="1"/>
</dbReference>
<evidence type="ECO:0000256" key="7">
    <source>
        <dbReference type="ARBA" id="ARBA00022723"/>
    </source>
</evidence>
<comment type="similarity">
    <text evidence="3 15">Belongs to the peptidase M14 family.</text>
</comment>
<evidence type="ECO:0000256" key="4">
    <source>
        <dbReference type="ARBA" id="ARBA00022525"/>
    </source>
</evidence>
<evidence type="ECO:0000256" key="8">
    <source>
        <dbReference type="ARBA" id="ARBA00022729"/>
    </source>
</evidence>
<proteinExistence type="inferred from homology"/>
<evidence type="ECO:0000256" key="9">
    <source>
        <dbReference type="ARBA" id="ARBA00022801"/>
    </source>
</evidence>
<accession>A0A1L8DQZ2</accession>
<dbReference type="SUPFAM" id="SSF53187">
    <property type="entry name" value="Zn-dependent exopeptidases"/>
    <property type="match status" value="1"/>
</dbReference>
<dbReference type="FunFam" id="3.40.630.10:FF:000040">
    <property type="entry name" value="zinc carboxypeptidase"/>
    <property type="match status" value="1"/>
</dbReference>
<comment type="cofactor">
    <cofactor evidence="1">
        <name>Zn(2+)</name>
        <dbReference type="ChEBI" id="CHEBI:29105"/>
    </cofactor>
</comment>
<evidence type="ECO:0000256" key="15">
    <source>
        <dbReference type="PROSITE-ProRule" id="PRU01379"/>
    </source>
</evidence>
<evidence type="ECO:0000256" key="14">
    <source>
        <dbReference type="ARBA" id="ARBA00069039"/>
    </source>
</evidence>
<feature type="active site" description="Proton donor/acceptor" evidence="15">
    <location>
        <position position="375"/>
    </location>
</feature>
<dbReference type="PANTHER" id="PTHR11705:SF153">
    <property type="entry name" value="ZINC CARBOXYPEPTIDASE A 1-LIKE PROTEIN"/>
    <property type="match status" value="1"/>
</dbReference>
<evidence type="ECO:0000256" key="13">
    <source>
        <dbReference type="ARBA" id="ARBA00057299"/>
    </source>
</evidence>
<dbReference type="PROSITE" id="PS00133">
    <property type="entry name" value="CARBOXYPEPT_ZN_2"/>
    <property type="match status" value="1"/>
</dbReference>
<dbReference type="PROSITE" id="PS52035">
    <property type="entry name" value="PEPTIDASE_M14"/>
    <property type="match status" value="1"/>
</dbReference>
<evidence type="ECO:0000256" key="10">
    <source>
        <dbReference type="ARBA" id="ARBA00022833"/>
    </source>
</evidence>
<keyword evidence="12" id="KW-1015">Disulfide bond</keyword>
<keyword evidence="8 16" id="KW-0732">Signal</keyword>
<dbReference type="FunFam" id="3.30.70.340:FF:000002">
    <property type="entry name" value="Carboxypeptidase A"/>
    <property type="match status" value="1"/>
</dbReference>
<evidence type="ECO:0000256" key="11">
    <source>
        <dbReference type="ARBA" id="ARBA00023049"/>
    </source>
</evidence>
<organism evidence="18">
    <name type="scientific">Nyssomyia neivai</name>
    <dbReference type="NCBI Taxonomy" id="330878"/>
    <lineage>
        <taxon>Eukaryota</taxon>
        <taxon>Metazoa</taxon>
        <taxon>Ecdysozoa</taxon>
        <taxon>Arthropoda</taxon>
        <taxon>Hexapoda</taxon>
        <taxon>Insecta</taxon>
        <taxon>Pterygota</taxon>
        <taxon>Neoptera</taxon>
        <taxon>Endopterygota</taxon>
        <taxon>Diptera</taxon>
        <taxon>Nematocera</taxon>
        <taxon>Psychodoidea</taxon>
        <taxon>Psychodidae</taxon>
        <taxon>Nyssomyia</taxon>
    </lineage>
</organism>
<keyword evidence="9" id="KW-0378">Hydrolase</keyword>
<dbReference type="InterPro" id="IPR057246">
    <property type="entry name" value="CARBOXYPEPT_ZN_1"/>
</dbReference>
<dbReference type="SUPFAM" id="SSF54897">
    <property type="entry name" value="Protease propeptides/inhibitors"/>
    <property type="match status" value="1"/>
</dbReference>
<evidence type="ECO:0000256" key="2">
    <source>
        <dbReference type="ARBA" id="ARBA00004613"/>
    </source>
</evidence>
<dbReference type="EMBL" id="GFDF01005235">
    <property type="protein sequence ID" value="JAV08849.1"/>
    <property type="molecule type" value="Transcribed_RNA"/>
</dbReference>
<dbReference type="AlphaFoldDB" id="A0A1L8DQZ2"/>
<evidence type="ECO:0000259" key="17">
    <source>
        <dbReference type="PROSITE" id="PS52035"/>
    </source>
</evidence>
<dbReference type="PRINTS" id="PR00765">
    <property type="entry name" value="CRBOXYPTASEA"/>
</dbReference>
<dbReference type="InterPro" id="IPR003146">
    <property type="entry name" value="M14A_act_pep"/>
</dbReference>
<feature type="signal peptide" evidence="16">
    <location>
        <begin position="1"/>
        <end position="19"/>
    </location>
</feature>
<dbReference type="CDD" id="cd03860">
    <property type="entry name" value="M14_CP_A-B_like"/>
    <property type="match status" value="1"/>
</dbReference>
<evidence type="ECO:0000256" key="12">
    <source>
        <dbReference type="ARBA" id="ARBA00023157"/>
    </source>
</evidence>
<dbReference type="SMART" id="SM00631">
    <property type="entry name" value="Zn_pept"/>
    <property type="match status" value="1"/>
</dbReference>
<keyword evidence="4" id="KW-0964">Secreted</keyword>
<feature type="domain" description="Peptidase M14" evidence="17">
    <location>
        <begin position="116"/>
        <end position="409"/>
    </location>
</feature>
<dbReference type="InterPro" id="IPR000834">
    <property type="entry name" value="Peptidase_M14"/>
</dbReference>
<evidence type="ECO:0000256" key="6">
    <source>
        <dbReference type="ARBA" id="ARBA00022670"/>
    </source>
</evidence>
<dbReference type="GO" id="GO:0005615">
    <property type="term" value="C:extracellular space"/>
    <property type="evidence" value="ECO:0007669"/>
    <property type="project" value="TreeGrafter"/>
</dbReference>
<protein>
    <recommendedName>
        <fullName evidence="14">Zinc carboxypeptidase A 1</fullName>
    </recommendedName>
</protein>
<dbReference type="Pfam" id="PF00246">
    <property type="entry name" value="Peptidase_M14"/>
    <property type="match status" value="1"/>
</dbReference>
<dbReference type="Pfam" id="PF02244">
    <property type="entry name" value="Propep_M14"/>
    <property type="match status" value="1"/>
</dbReference>
<dbReference type="InterPro" id="IPR036990">
    <property type="entry name" value="M14A-like_propep"/>
</dbReference>